<dbReference type="Gene3D" id="1.10.3210.10">
    <property type="entry name" value="Hypothetical protein af1432"/>
    <property type="match status" value="1"/>
</dbReference>
<evidence type="ECO:0000313" key="3">
    <source>
        <dbReference type="Proteomes" id="UP001524499"/>
    </source>
</evidence>
<dbReference type="InterPro" id="IPR052020">
    <property type="entry name" value="Cyclic_di-GMP/3'3'-cGAMP_PDE"/>
</dbReference>
<protein>
    <submittedName>
        <fullName evidence="2">HD domain-containing protein</fullName>
    </submittedName>
</protein>
<reference evidence="2 3" key="1">
    <citation type="submission" date="2022-07" db="EMBL/GenBank/DDBJ databases">
        <title>Methylomonas rivi sp. nov., Methylomonas rosea sp. nov., Methylomonas aureus sp. nov. and Methylomonas subterranea sp. nov., four novel methanotrophs isolated from a freshwater creek and the deep terrestrial subsurface.</title>
        <authorList>
            <person name="Abin C."/>
            <person name="Sankaranarayanan K."/>
            <person name="Garner C."/>
            <person name="Sindelar R."/>
            <person name="Kotary K."/>
            <person name="Garner R."/>
            <person name="Barclay S."/>
            <person name="Lawson P."/>
            <person name="Krumholz L."/>
        </authorList>
    </citation>
    <scope>NUCLEOTIDE SEQUENCE [LARGE SCALE GENOMIC DNA]</scope>
    <source>
        <strain evidence="2 3">SURF-2</strain>
    </source>
</reference>
<dbReference type="SUPFAM" id="SSF109604">
    <property type="entry name" value="HD-domain/PDEase-like"/>
    <property type="match status" value="1"/>
</dbReference>
<dbReference type="PROSITE" id="PS51832">
    <property type="entry name" value="HD_GYP"/>
    <property type="match status" value="1"/>
</dbReference>
<dbReference type="InterPro" id="IPR003607">
    <property type="entry name" value="HD/PDEase_dom"/>
</dbReference>
<comment type="caution">
    <text evidence="2">The sequence shown here is derived from an EMBL/GenBank/DDBJ whole genome shotgun (WGS) entry which is preliminary data.</text>
</comment>
<dbReference type="SMART" id="SM00471">
    <property type="entry name" value="HDc"/>
    <property type="match status" value="1"/>
</dbReference>
<evidence type="ECO:0000313" key="2">
    <source>
        <dbReference type="EMBL" id="MCQ8102483.1"/>
    </source>
</evidence>
<dbReference type="Pfam" id="PF13487">
    <property type="entry name" value="HD_5"/>
    <property type="match status" value="1"/>
</dbReference>
<evidence type="ECO:0000259" key="1">
    <source>
        <dbReference type="PROSITE" id="PS51832"/>
    </source>
</evidence>
<dbReference type="Proteomes" id="UP001524499">
    <property type="component" value="Unassembled WGS sequence"/>
</dbReference>
<dbReference type="PANTHER" id="PTHR45228">
    <property type="entry name" value="CYCLIC DI-GMP PHOSPHODIESTERASE TM_0186-RELATED"/>
    <property type="match status" value="1"/>
</dbReference>
<proteinExistence type="predicted"/>
<dbReference type="CDD" id="cd00077">
    <property type="entry name" value="HDc"/>
    <property type="match status" value="1"/>
</dbReference>
<sequence>MNDFPQYQNISDALVQDQAQELLKLQAEILERLGIAGEFKDTDTDFHTQRVGHFAGCLAREVGFGADIVHEITLTAQLHDIGKVGVPDHVLLKPGKLNSEEWKIMKQHTIHGHNILKGSSSRLLKSAEVIALTHHERWDGTGYPHGLKGQETHVYGRITAIADVYDALTMHRPYKAAWSHKQAAAYIADGAGSQFDPELVKAFSSVQHQFAALSKQWCAS</sequence>
<organism evidence="2 3">
    <name type="scientific">Methylomonas subterranea</name>
    <dbReference type="NCBI Taxonomy" id="2952225"/>
    <lineage>
        <taxon>Bacteria</taxon>
        <taxon>Pseudomonadati</taxon>
        <taxon>Pseudomonadota</taxon>
        <taxon>Gammaproteobacteria</taxon>
        <taxon>Methylococcales</taxon>
        <taxon>Methylococcaceae</taxon>
        <taxon>Methylomonas</taxon>
    </lineage>
</organism>
<accession>A0ABT1TB37</accession>
<dbReference type="InterPro" id="IPR037522">
    <property type="entry name" value="HD_GYP_dom"/>
</dbReference>
<keyword evidence="3" id="KW-1185">Reference proteome</keyword>
<feature type="domain" description="HD-GYP" evidence="1">
    <location>
        <begin position="22"/>
        <end position="219"/>
    </location>
</feature>
<dbReference type="RefSeq" id="WP_256600083.1">
    <property type="nucleotide sequence ID" value="NZ_JANIBJ010000001.1"/>
</dbReference>
<gene>
    <name evidence="2" type="ORF">NP590_00080</name>
</gene>
<dbReference type="EMBL" id="JANIBJ010000001">
    <property type="protein sequence ID" value="MCQ8102483.1"/>
    <property type="molecule type" value="Genomic_DNA"/>
</dbReference>
<name>A0ABT1TB37_9GAMM</name>